<dbReference type="eggNOG" id="COG2825">
    <property type="taxonomic scope" value="Bacteria"/>
</dbReference>
<gene>
    <name evidence="5" type="ORF">M23134_00267</name>
</gene>
<feature type="signal peptide" evidence="4">
    <location>
        <begin position="1"/>
        <end position="21"/>
    </location>
</feature>
<dbReference type="PANTHER" id="PTHR35089:SF1">
    <property type="entry name" value="CHAPERONE PROTEIN SKP"/>
    <property type="match status" value="1"/>
</dbReference>
<dbReference type="InterPro" id="IPR024930">
    <property type="entry name" value="Skp_dom_sf"/>
</dbReference>
<keyword evidence="6" id="KW-1185">Reference proteome</keyword>
<dbReference type="Proteomes" id="UP000004095">
    <property type="component" value="Unassembled WGS sequence"/>
</dbReference>
<comment type="similarity">
    <text evidence="1">Belongs to the Skp family.</text>
</comment>
<dbReference type="GO" id="GO:0005829">
    <property type="term" value="C:cytosol"/>
    <property type="evidence" value="ECO:0007669"/>
    <property type="project" value="TreeGrafter"/>
</dbReference>
<dbReference type="PANTHER" id="PTHR35089">
    <property type="entry name" value="CHAPERONE PROTEIN SKP"/>
    <property type="match status" value="1"/>
</dbReference>
<dbReference type="Pfam" id="PF03938">
    <property type="entry name" value="OmpH"/>
    <property type="match status" value="1"/>
</dbReference>
<feature type="chain" id="PRO_5002642090" evidence="4">
    <location>
        <begin position="22"/>
        <end position="174"/>
    </location>
</feature>
<dbReference type="AlphaFoldDB" id="A1ZP34"/>
<evidence type="ECO:0000256" key="2">
    <source>
        <dbReference type="ARBA" id="ARBA00022729"/>
    </source>
</evidence>
<dbReference type="OrthoDB" id="9788552at2"/>
<organism evidence="5 6">
    <name type="scientific">Microscilla marina ATCC 23134</name>
    <dbReference type="NCBI Taxonomy" id="313606"/>
    <lineage>
        <taxon>Bacteria</taxon>
        <taxon>Pseudomonadati</taxon>
        <taxon>Bacteroidota</taxon>
        <taxon>Cytophagia</taxon>
        <taxon>Cytophagales</taxon>
        <taxon>Microscillaceae</taxon>
        <taxon>Microscilla</taxon>
    </lineage>
</organism>
<dbReference type="Gene3D" id="3.30.910.20">
    <property type="entry name" value="Skp domain"/>
    <property type="match status" value="1"/>
</dbReference>
<accession>A1ZP34</accession>
<evidence type="ECO:0000256" key="3">
    <source>
        <dbReference type="SAM" id="Coils"/>
    </source>
</evidence>
<keyword evidence="3" id="KW-0175">Coiled coil</keyword>
<name>A1ZP34_MICM2</name>
<dbReference type="InterPro" id="IPR005632">
    <property type="entry name" value="Chaperone_Skp"/>
</dbReference>
<dbReference type="RefSeq" id="WP_002698812.1">
    <property type="nucleotide sequence ID" value="NZ_AAWS01000020.1"/>
</dbReference>
<feature type="coiled-coil region" evidence="3">
    <location>
        <begin position="54"/>
        <end position="103"/>
    </location>
</feature>
<keyword evidence="2 4" id="KW-0732">Signal</keyword>
<evidence type="ECO:0000256" key="4">
    <source>
        <dbReference type="SAM" id="SignalP"/>
    </source>
</evidence>
<evidence type="ECO:0000313" key="5">
    <source>
        <dbReference type="EMBL" id="EAY27826.1"/>
    </source>
</evidence>
<dbReference type="SMART" id="SM00935">
    <property type="entry name" value="OmpH"/>
    <property type="match status" value="1"/>
</dbReference>
<dbReference type="SUPFAM" id="SSF111384">
    <property type="entry name" value="OmpH-like"/>
    <property type="match status" value="1"/>
</dbReference>
<dbReference type="GO" id="GO:0050821">
    <property type="term" value="P:protein stabilization"/>
    <property type="evidence" value="ECO:0007669"/>
    <property type="project" value="TreeGrafter"/>
</dbReference>
<dbReference type="EMBL" id="AAWS01000020">
    <property type="protein sequence ID" value="EAY27826.1"/>
    <property type="molecule type" value="Genomic_DNA"/>
</dbReference>
<evidence type="ECO:0000313" key="6">
    <source>
        <dbReference type="Proteomes" id="UP000004095"/>
    </source>
</evidence>
<dbReference type="GO" id="GO:0051082">
    <property type="term" value="F:unfolded protein binding"/>
    <property type="evidence" value="ECO:0007669"/>
    <property type="project" value="InterPro"/>
</dbReference>
<protein>
    <submittedName>
        <fullName evidence="5">Cationic outer membrane protein</fullName>
    </submittedName>
</protein>
<sequence>MLKSVFFSLACILVSATYASAQKFGFIDSNFILQQMESYKKAKAEIDKAATNWQQQVEAKLKAVERMRAKYIQEEILLTAEMKDERQKEIAKKEQEAREYQKKVFGYEGLLFQRRQELIKPAQEELQKAVKRVARRYKIQVVFDKSSDLIMIYASPTHDYTERVLVQLGLAEED</sequence>
<comment type="caution">
    <text evidence="5">The sequence shown here is derived from an EMBL/GenBank/DDBJ whole genome shotgun (WGS) entry which is preliminary data.</text>
</comment>
<reference evidence="5 6" key="1">
    <citation type="submission" date="2007-01" db="EMBL/GenBank/DDBJ databases">
        <authorList>
            <person name="Haygood M."/>
            <person name="Podell S."/>
            <person name="Anderson C."/>
            <person name="Hopkinson B."/>
            <person name="Roe K."/>
            <person name="Barbeau K."/>
            <person name="Gaasterland T."/>
            <person name="Ferriera S."/>
            <person name="Johnson J."/>
            <person name="Kravitz S."/>
            <person name="Beeson K."/>
            <person name="Sutton G."/>
            <person name="Rogers Y.-H."/>
            <person name="Friedman R."/>
            <person name="Frazier M."/>
            <person name="Venter J.C."/>
        </authorList>
    </citation>
    <scope>NUCLEOTIDE SEQUENCE [LARGE SCALE GENOMIC DNA]</scope>
    <source>
        <strain evidence="5 6">ATCC 23134</strain>
    </source>
</reference>
<proteinExistence type="inferred from homology"/>
<evidence type="ECO:0000256" key="1">
    <source>
        <dbReference type="ARBA" id="ARBA00009091"/>
    </source>
</evidence>